<accession>A0A1A9GLE0</accession>
<dbReference type="PATRIC" id="fig|1300347.3.peg.2676"/>
<dbReference type="STRING" id="1300347.I601_2682"/>
<dbReference type="GO" id="GO:0004340">
    <property type="term" value="F:glucokinase activity"/>
    <property type="evidence" value="ECO:0007669"/>
    <property type="project" value="UniProtKB-EC"/>
</dbReference>
<dbReference type="EMBL" id="CP015079">
    <property type="protein sequence ID" value="ANH39098.1"/>
    <property type="molecule type" value="Genomic_DNA"/>
</dbReference>
<dbReference type="PANTHER" id="PTHR18964">
    <property type="entry name" value="ROK (REPRESSOR, ORF, KINASE) FAMILY"/>
    <property type="match status" value="1"/>
</dbReference>
<keyword evidence="3" id="KW-1185">Reference proteome</keyword>
<name>A0A1A9GLE0_9ACTN</name>
<dbReference type="OrthoDB" id="9810372at2"/>
<keyword evidence="2" id="KW-0418">Kinase</keyword>
<dbReference type="InterPro" id="IPR043129">
    <property type="entry name" value="ATPase_NBD"/>
</dbReference>
<dbReference type="InterPro" id="IPR000600">
    <property type="entry name" value="ROK"/>
</dbReference>
<sequence>MIDPVVIGVDVGGTKVVAAEVGVDGTLARVARRPTPGRRVAVALLEDALTEAVEEVAAGRPVAGVGLAAAGFVDAAGERVAFAPHLPWRGDRVRARLTQRWGVPVALDNDANCTARAESAHGMAQGVDDALVLTVGTGIGGAIVVGGLLRRGRNGMAGEFGHARVVPDGRGCECGGRGCWEQYCSGNALVRTARAGLEAAGQGSDGALARACGGDPATLTGPMVTQGAAAGDPVALAAFAEVGSWLGVGVANLVAGLDPAVVVVGGGVSAAGDLLLEPARAALTGSLVGAEHRVVPPLLRARFGPEAGVVGAADLVRRHLA</sequence>
<dbReference type="Proteomes" id="UP000077868">
    <property type="component" value="Chromosome"/>
</dbReference>
<evidence type="ECO:0000313" key="2">
    <source>
        <dbReference type="EMBL" id="ANH39098.1"/>
    </source>
</evidence>
<reference evidence="2 3" key="1">
    <citation type="submission" date="2016-03" db="EMBL/GenBank/DDBJ databases">
        <title>Complete genome sequence of a soil Actinobacterium, Nocardioides dokdonensis FR1436.</title>
        <authorList>
            <person name="Kwon S.-K."/>
            <person name="Kim K."/>
            <person name="Kim J.F."/>
        </authorList>
    </citation>
    <scope>NUCLEOTIDE SEQUENCE [LARGE SCALE GENOMIC DNA]</scope>
    <source>
        <strain evidence="2 3">FR1436</strain>
    </source>
</reference>
<comment type="similarity">
    <text evidence="1">Belongs to the ROK (NagC/XylR) family.</text>
</comment>
<dbReference type="PROSITE" id="PS01125">
    <property type="entry name" value="ROK"/>
    <property type="match status" value="1"/>
</dbReference>
<dbReference type="SUPFAM" id="SSF53067">
    <property type="entry name" value="Actin-like ATPase domain"/>
    <property type="match status" value="1"/>
</dbReference>
<dbReference type="EC" id="2.7.1.2" evidence="2"/>
<evidence type="ECO:0000313" key="3">
    <source>
        <dbReference type="Proteomes" id="UP000077868"/>
    </source>
</evidence>
<evidence type="ECO:0000256" key="1">
    <source>
        <dbReference type="ARBA" id="ARBA00006479"/>
    </source>
</evidence>
<keyword evidence="2" id="KW-0808">Transferase</keyword>
<dbReference type="PANTHER" id="PTHR18964:SF173">
    <property type="entry name" value="GLUCOKINASE"/>
    <property type="match status" value="1"/>
</dbReference>
<dbReference type="InterPro" id="IPR049874">
    <property type="entry name" value="ROK_cs"/>
</dbReference>
<protein>
    <submittedName>
        <fullName evidence="2">Glucokinase</fullName>
        <ecNumber evidence="2">2.7.1.2</ecNumber>
    </submittedName>
</protein>
<proteinExistence type="inferred from homology"/>
<organism evidence="2 3">
    <name type="scientific">Nocardioides dokdonensis FR1436</name>
    <dbReference type="NCBI Taxonomy" id="1300347"/>
    <lineage>
        <taxon>Bacteria</taxon>
        <taxon>Bacillati</taxon>
        <taxon>Actinomycetota</taxon>
        <taxon>Actinomycetes</taxon>
        <taxon>Propionibacteriales</taxon>
        <taxon>Nocardioidaceae</taxon>
        <taxon>Nocardioides</taxon>
    </lineage>
</organism>
<dbReference type="AlphaFoldDB" id="A0A1A9GLE0"/>
<dbReference type="Gene3D" id="3.30.420.40">
    <property type="match status" value="2"/>
</dbReference>
<dbReference type="RefSeq" id="WP_068110521.1">
    <property type="nucleotide sequence ID" value="NZ_CP015079.1"/>
</dbReference>
<dbReference type="KEGG" id="ndk:I601_2682"/>
<gene>
    <name evidence="2" type="primary">glkA_2</name>
    <name evidence="2" type="ORF">I601_2682</name>
</gene>
<dbReference type="Pfam" id="PF00480">
    <property type="entry name" value="ROK"/>
    <property type="match status" value="1"/>
</dbReference>